<name>N1QU27_AEGTA</name>
<dbReference type="SUPFAM" id="SSF52047">
    <property type="entry name" value="RNI-like"/>
    <property type="match status" value="1"/>
</dbReference>
<accession>N1QU27</accession>
<dbReference type="PANTHER" id="PTHR34223:SF89">
    <property type="entry name" value="F-BOX DOMAIN-CONTAINING PROTEIN"/>
    <property type="match status" value="1"/>
</dbReference>
<dbReference type="AlphaFoldDB" id="N1QU27"/>
<reference evidence="2" key="1">
    <citation type="submission" date="2015-06" db="UniProtKB">
        <authorList>
            <consortium name="EnsemblPlants"/>
        </authorList>
    </citation>
    <scope>IDENTIFICATION</scope>
</reference>
<dbReference type="Gene3D" id="3.80.10.10">
    <property type="entry name" value="Ribonuclease Inhibitor"/>
    <property type="match status" value="1"/>
</dbReference>
<dbReference type="PANTHER" id="PTHR34223">
    <property type="entry name" value="OS11G0201299 PROTEIN"/>
    <property type="match status" value="1"/>
</dbReference>
<protein>
    <recommendedName>
        <fullName evidence="3">FBD domain-containing protein</fullName>
    </recommendedName>
</protein>
<dbReference type="InterPro" id="IPR053197">
    <property type="entry name" value="F-box_SCFL_complex_component"/>
</dbReference>
<proteinExistence type="predicted"/>
<sequence>MGPSPLPCSNHIDNQIELLAPSAPAPRRGRHQGKSAPALRITGADSFKSARELNDFVNYLIALRGRPPLHACEFEACEVYDYEDYDEGSQDDDGERSRYTDLWIRYALSCHARLLRIRDHDPNNVDPKNEAPLNVLLETPISSPHLTTLDLDGVIFSSKYSLDFSSCPNLETVKMHRCSFSIICCDGPIKVSSQSVKYLSITDYNFPRYDKKGALISVPNLVYLELGSGRGKVPTFECTPSLLAASIKLDDKDGSFLLERLSATINLELMIEPQASAAFRKELIRCTTFSKLKTLSLDDWCVEPDYSPLLYFLRRSPSLENLHLRLSKKYKHAEETDGSYAPIEPFLASKNLRVVKIKCLAQDERVPKIVKVLSSCGVTAELISINKRIWSSDRSYSDLEESNYSHSDSEESNYSHSDSEQEQSD</sequence>
<feature type="region of interest" description="Disordered" evidence="1">
    <location>
        <begin position="395"/>
        <end position="425"/>
    </location>
</feature>
<evidence type="ECO:0008006" key="3">
    <source>
        <dbReference type="Google" id="ProtNLM"/>
    </source>
</evidence>
<organism evidence="2">
    <name type="scientific">Aegilops tauschii</name>
    <name type="common">Tausch's goatgrass</name>
    <name type="synonym">Aegilops squarrosa</name>
    <dbReference type="NCBI Taxonomy" id="37682"/>
    <lineage>
        <taxon>Eukaryota</taxon>
        <taxon>Viridiplantae</taxon>
        <taxon>Streptophyta</taxon>
        <taxon>Embryophyta</taxon>
        <taxon>Tracheophyta</taxon>
        <taxon>Spermatophyta</taxon>
        <taxon>Magnoliopsida</taxon>
        <taxon>Liliopsida</taxon>
        <taxon>Poales</taxon>
        <taxon>Poaceae</taxon>
        <taxon>BOP clade</taxon>
        <taxon>Pooideae</taxon>
        <taxon>Triticodae</taxon>
        <taxon>Triticeae</taxon>
        <taxon>Triticinae</taxon>
        <taxon>Aegilops</taxon>
    </lineage>
</organism>
<dbReference type="EnsemblPlants" id="EMT01790">
    <property type="protein sequence ID" value="EMT01790"/>
    <property type="gene ID" value="F775_07552"/>
</dbReference>
<evidence type="ECO:0000256" key="1">
    <source>
        <dbReference type="SAM" id="MobiDB-lite"/>
    </source>
</evidence>
<dbReference type="InterPro" id="IPR032675">
    <property type="entry name" value="LRR_dom_sf"/>
</dbReference>
<feature type="compositionally biased region" description="Polar residues" evidence="1">
    <location>
        <begin position="402"/>
        <end position="416"/>
    </location>
</feature>
<evidence type="ECO:0000313" key="2">
    <source>
        <dbReference type="EnsemblPlants" id="EMT01790"/>
    </source>
</evidence>